<feature type="transmembrane region" description="Helical" evidence="1">
    <location>
        <begin position="246"/>
        <end position="266"/>
    </location>
</feature>
<dbReference type="Proteomes" id="UP001290861">
    <property type="component" value="Unassembled WGS sequence"/>
</dbReference>
<evidence type="ECO:0000313" key="2">
    <source>
        <dbReference type="EMBL" id="MDZ8118510.1"/>
    </source>
</evidence>
<keyword evidence="2" id="KW-0645">Protease</keyword>
<accession>A0ABU5MWB8</accession>
<comment type="caution">
    <text evidence="2">The sequence shown here is derived from an EMBL/GenBank/DDBJ whole genome shotgun (WGS) entry which is preliminary data.</text>
</comment>
<organism evidence="2 3">
    <name type="scientific">Pontiella agarivorans</name>
    <dbReference type="NCBI Taxonomy" id="3038953"/>
    <lineage>
        <taxon>Bacteria</taxon>
        <taxon>Pseudomonadati</taxon>
        <taxon>Kiritimatiellota</taxon>
        <taxon>Kiritimatiellia</taxon>
        <taxon>Kiritimatiellales</taxon>
        <taxon>Pontiellaceae</taxon>
        <taxon>Pontiella</taxon>
    </lineage>
</organism>
<keyword evidence="1" id="KW-0472">Membrane</keyword>
<evidence type="ECO:0000313" key="3">
    <source>
        <dbReference type="Proteomes" id="UP001290861"/>
    </source>
</evidence>
<feature type="transmembrane region" description="Helical" evidence="1">
    <location>
        <begin position="412"/>
        <end position="433"/>
    </location>
</feature>
<gene>
    <name evidence="2" type="ORF">P9H32_07705</name>
</gene>
<keyword evidence="2" id="KW-0378">Hydrolase</keyword>
<keyword evidence="1" id="KW-0812">Transmembrane</keyword>
<evidence type="ECO:0000256" key="1">
    <source>
        <dbReference type="SAM" id="Phobius"/>
    </source>
</evidence>
<feature type="transmembrane region" description="Helical" evidence="1">
    <location>
        <begin position="499"/>
        <end position="518"/>
    </location>
</feature>
<dbReference type="Pfam" id="PF13367">
    <property type="entry name" value="PrsW-protease"/>
    <property type="match status" value="1"/>
</dbReference>
<feature type="transmembrane region" description="Helical" evidence="1">
    <location>
        <begin position="469"/>
        <end position="493"/>
    </location>
</feature>
<sequence>MNKRDLFQKTRSMPFLVKSSALLAILLLALGTGISFLNTQRLDRYQSIFSSSMPIELFGDAVDGDLIDGRVPADSVMQALVESLKSDVEFHVKMMDIADLFYYIEPDAPVTLPVIGNLNPHQQAIAEAMVTACSEENFEPLKILAENAAPPDANFALAVALENEGDKEGEISALYREVERYNPDYARERIVDIYLDMQKYDILDALARDEEYRVFFTAWVLQDIALSRLDWPMIFKTLIPAAYEDILPATVLLALLSGLIWTTVLIRFNGSFSEVWKFILPALVLGAVSAHATLLVVFWQEYQMDFGFGEGVYRQLLYCLSIGLKEEVLKLLLFVPLIPFLRRKSDLAVLTIAGLVGLGFAIEENINYFSASAGLSAVARFATANFLHIALTAMCGLTLTRAIYQRGEDIQYALTTLVLAVAVHGFYDAFMMVHAFQDYSWLTYTVFILMGYQYFGWLRHLREEWQDPFSITATFTFGVITVTGLSFALFAWYTGPYPAAQAVLGEAIGIAIILILFYREIPETVHGE</sequence>
<feature type="transmembrane region" description="Helical" evidence="1">
    <location>
        <begin position="382"/>
        <end position="400"/>
    </location>
</feature>
<dbReference type="InterPro" id="IPR026898">
    <property type="entry name" value="PrsW"/>
</dbReference>
<dbReference type="GO" id="GO:0006508">
    <property type="term" value="P:proteolysis"/>
    <property type="evidence" value="ECO:0007669"/>
    <property type="project" value="UniProtKB-KW"/>
</dbReference>
<dbReference type="EMBL" id="JARVCO010000010">
    <property type="protein sequence ID" value="MDZ8118510.1"/>
    <property type="molecule type" value="Genomic_DNA"/>
</dbReference>
<dbReference type="EC" id="3.4.-.-" evidence="2"/>
<reference evidence="2 3" key="1">
    <citation type="journal article" date="2024" name="Appl. Environ. Microbiol.">
        <title>Pontiella agarivorans sp. nov., a novel marine anaerobic bacterium capable of degrading macroalgal polysaccharides and fixing nitrogen.</title>
        <authorList>
            <person name="Liu N."/>
            <person name="Kivenson V."/>
            <person name="Peng X."/>
            <person name="Cui Z."/>
            <person name="Lankiewicz T.S."/>
            <person name="Gosselin K.M."/>
            <person name="English C.J."/>
            <person name="Blair E.M."/>
            <person name="O'Malley M.A."/>
            <person name="Valentine D.L."/>
        </authorList>
    </citation>
    <scope>NUCLEOTIDE SEQUENCE [LARGE SCALE GENOMIC DNA]</scope>
    <source>
        <strain evidence="2 3">NLcol2</strain>
    </source>
</reference>
<dbReference type="PANTHER" id="PTHR36844">
    <property type="entry name" value="PROTEASE PRSW"/>
    <property type="match status" value="1"/>
</dbReference>
<feature type="transmembrane region" description="Helical" evidence="1">
    <location>
        <begin position="278"/>
        <end position="300"/>
    </location>
</feature>
<name>A0ABU5MWB8_9BACT</name>
<keyword evidence="3" id="KW-1185">Reference proteome</keyword>
<proteinExistence type="predicted"/>
<dbReference type="GO" id="GO:0008233">
    <property type="term" value="F:peptidase activity"/>
    <property type="evidence" value="ECO:0007669"/>
    <property type="project" value="UniProtKB-KW"/>
</dbReference>
<feature type="transmembrane region" description="Helical" evidence="1">
    <location>
        <begin position="439"/>
        <end position="457"/>
    </location>
</feature>
<keyword evidence="1" id="KW-1133">Transmembrane helix</keyword>
<feature type="transmembrane region" description="Helical" evidence="1">
    <location>
        <begin position="345"/>
        <end position="362"/>
    </location>
</feature>
<dbReference type="PANTHER" id="PTHR36844:SF1">
    <property type="entry name" value="PROTEASE PRSW"/>
    <property type="match status" value="1"/>
</dbReference>
<protein>
    <submittedName>
        <fullName evidence="2">PrsW family glutamic-type intramembrane protease</fullName>
        <ecNumber evidence="2">3.4.-.-</ecNumber>
    </submittedName>
</protein>